<evidence type="ECO:0000256" key="3">
    <source>
        <dbReference type="ARBA" id="ARBA00023163"/>
    </source>
</evidence>
<protein>
    <submittedName>
        <fullName evidence="6">IclR family transcriptional regulator</fullName>
    </submittedName>
</protein>
<dbReference type="SUPFAM" id="SSF46785">
    <property type="entry name" value="Winged helix' DNA-binding domain"/>
    <property type="match status" value="1"/>
</dbReference>
<dbReference type="InterPro" id="IPR005471">
    <property type="entry name" value="Tscrpt_reg_IclR_N"/>
</dbReference>
<dbReference type="PANTHER" id="PTHR30136">
    <property type="entry name" value="HELIX-TURN-HELIX TRANSCRIPTIONAL REGULATOR, ICLR FAMILY"/>
    <property type="match status" value="1"/>
</dbReference>
<dbReference type="CDD" id="cd00090">
    <property type="entry name" value="HTH_ARSR"/>
    <property type="match status" value="1"/>
</dbReference>
<keyword evidence="2" id="KW-0238">DNA-binding</keyword>
<dbReference type="InterPro" id="IPR029016">
    <property type="entry name" value="GAF-like_dom_sf"/>
</dbReference>
<dbReference type="EMBL" id="JAPNNL010000041">
    <property type="protein sequence ID" value="MDA0634395.1"/>
    <property type="molecule type" value="Genomic_DNA"/>
</dbReference>
<dbReference type="InterPro" id="IPR014757">
    <property type="entry name" value="Tscrpt_reg_IclR_C"/>
</dbReference>
<dbReference type="Proteomes" id="UP001144036">
    <property type="component" value="Unassembled WGS sequence"/>
</dbReference>
<dbReference type="InterPro" id="IPR036390">
    <property type="entry name" value="WH_DNA-bd_sf"/>
</dbReference>
<evidence type="ECO:0000256" key="1">
    <source>
        <dbReference type="ARBA" id="ARBA00023015"/>
    </source>
</evidence>
<keyword evidence="1" id="KW-0805">Transcription regulation</keyword>
<comment type="caution">
    <text evidence="6">The sequence shown here is derived from an EMBL/GenBank/DDBJ whole genome shotgun (WGS) entry which is preliminary data.</text>
</comment>
<dbReference type="InterPro" id="IPR036388">
    <property type="entry name" value="WH-like_DNA-bd_sf"/>
</dbReference>
<dbReference type="InterPro" id="IPR011991">
    <property type="entry name" value="ArsR-like_HTH"/>
</dbReference>
<evidence type="ECO:0000256" key="2">
    <source>
        <dbReference type="ARBA" id="ARBA00023125"/>
    </source>
</evidence>
<organism evidence="6 7">
    <name type="scientific">Nonomuraea corallina</name>
    <dbReference type="NCBI Taxonomy" id="2989783"/>
    <lineage>
        <taxon>Bacteria</taxon>
        <taxon>Bacillati</taxon>
        <taxon>Actinomycetota</taxon>
        <taxon>Actinomycetes</taxon>
        <taxon>Streptosporangiales</taxon>
        <taxon>Streptosporangiaceae</taxon>
        <taxon>Nonomuraea</taxon>
    </lineage>
</organism>
<evidence type="ECO:0000259" key="5">
    <source>
        <dbReference type="PROSITE" id="PS51078"/>
    </source>
</evidence>
<dbReference type="Gene3D" id="1.10.10.10">
    <property type="entry name" value="Winged helix-like DNA-binding domain superfamily/Winged helix DNA-binding domain"/>
    <property type="match status" value="1"/>
</dbReference>
<dbReference type="PANTHER" id="PTHR30136:SF24">
    <property type="entry name" value="HTH-TYPE TRANSCRIPTIONAL REPRESSOR ALLR"/>
    <property type="match status" value="1"/>
</dbReference>
<dbReference type="SUPFAM" id="SSF55781">
    <property type="entry name" value="GAF domain-like"/>
    <property type="match status" value="1"/>
</dbReference>
<dbReference type="PROSITE" id="PS51077">
    <property type="entry name" value="HTH_ICLR"/>
    <property type="match status" value="1"/>
</dbReference>
<reference evidence="6" key="1">
    <citation type="submission" date="2022-11" db="EMBL/GenBank/DDBJ databases">
        <title>Nonomuraea corallina sp. nov., a new species of the genus Nonomuraea isolated from sea side sediment in Thai sea.</title>
        <authorList>
            <person name="Ngamcharungchit C."/>
            <person name="Matsumoto A."/>
            <person name="Suriyachadkun C."/>
            <person name="Panbangred W."/>
            <person name="Inahashi Y."/>
            <person name="Intra B."/>
        </authorList>
    </citation>
    <scope>NUCLEOTIDE SEQUENCE</scope>
    <source>
        <strain evidence="6">MCN248</strain>
    </source>
</reference>
<dbReference type="SMART" id="SM00346">
    <property type="entry name" value="HTH_ICLR"/>
    <property type="match status" value="1"/>
</dbReference>
<sequence>MRGQASPGAPSAGDGEPVGLLDKASAILEILAQREWVSAAELAETLQEPRSTIHRLLRNLAALGWVESGTRGQWGIGLHLFRLGSGAVRRMDVRRAALPHMQHLHDESGETVFLCIRRGLDAVCVERLDGRRVQSLALQLGGSMPLHLGAGPMAILAFSPEDVYREWLLDFAENGAKDGGTAAEINEEVKVTRQRGYAVSDQNVTPGIAAVGAPVFNFRNELEGALSVSGLRDVILDPANRLAELTVEAAERASRDLGWARPATWWGKPLPSDTHR</sequence>
<dbReference type="Gene3D" id="3.30.450.40">
    <property type="match status" value="1"/>
</dbReference>
<dbReference type="Pfam" id="PF01614">
    <property type="entry name" value="IclR_C"/>
    <property type="match status" value="1"/>
</dbReference>
<dbReference type="Pfam" id="PF09339">
    <property type="entry name" value="HTH_IclR"/>
    <property type="match status" value="1"/>
</dbReference>
<name>A0ABT4SBR0_9ACTN</name>
<keyword evidence="3" id="KW-0804">Transcription</keyword>
<accession>A0ABT4SBR0</accession>
<evidence type="ECO:0000259" key="4">
    <source>
        <dbReference type="PROSITE" id="PS51077"/>
    </source>
</evidence>
<proteinExistence type="predicted"/>
<dbReference type="RefSeq" id="WP_270155205.1">
    <property type="nucleotide sequence ID" value="NZ_JAPNNL010000041.1"/>
</dbReference>
<feature type="domain" description="HTH iclR-type" evidence="4">
    <location>
        <begin position="18"/>
        <end position="78"/>
    </location>
</feature>
<dbReference type="PROSITE" id="PS51078">
    <property type="entry name" value="ICLR_ED"/>
    <property type="match status" value="1"/>
</dbReference>
<keyword evidence="7" id="KW-1185">Reference proteome</keyword>
<evidence type="ECO:0000313" key="7">
    <source>
        <dbReference type="Proteomes" id="UP001144036"/>
    </source>
</evidence>
<feature type="domain" description="IclR-ED" evidence="5">
    <location>
        <begin position="79"/>
        <end position="259"/>
    </location>
</feature>
<evidence type="ECO:0000313" key="6">
    <source>
        <dbReference type="EMBL" id="MDA0634395.1"/>
    </source>
</evidence>
<gene>
    <name evidence="6" type="ORF">OUY22_13305</name>
</gene>
<dbReference type="InterPro" id="IPR050707">
    <property type="entry name" value="HTH_MetabolicPath_Reg"/>
</dbReference>